<evidence type="ECO:0000256" key="2">
    <source>
        <dbReference type="ARBA" id="ARBA00022729"/>
    </source>
</evidence>
<dbReference type="InterPro" id="IPR028146">
    <property type="entry name" value="PRKCSH_N"/>
</dbReference>
<gene>
    <name evidence="8" type="ORF">LTR62_004001</name>
</gene>
<dbReference type="Pfam" id="PF12999">
    <property type="entry name" value="PRKCSH-like"/>
    <property type="match status" value="2"/>
</dbReference>
<feature type="signal peptide" evidence="6">
    <location>
        <begin position="1"/>
        <end position="18"/>
    </location>
</feature>
<dbReference type="Gene3D" id="2.70.130.10">
    <property type="entry name" value="Mannose-6-phosphate receptor binding domain"/>
    <property type="match status" value="1"/>
</dbReference>
<sequence length="567" mass="63007">MKAVVALLCLHCAAIAHAANGESPRPRGVGPEFAKFYKDPSTFTCISNPSTKLPVKHLNDDYCDCPDGSDEPGTAACAHLSHLSPHTPADVSNAEANSTLALPGFYCKNKGHIPTYIPFTNVNDGICDYEVCCDGSEEWEHVGGVRCEDRCQQIGKEWKKVDEARQKSLGNAGRKRKELVNEAKRRRKEVEDRLMTLGTEIEGSELKVKQLENELSEVERREKGKVVKSGEQKVGKMGILVGLAQQRTNELRETLERTKQERDASRTRLQELEVLLTTFKEEYNPNFNDEGVKRAVRAWEDYAARDKGPEPDAAHDRDLDAMVKSDKDNGLDWEQYQDGDDNEADVSYTFVSYLPSFARSWVDQKLRDFRVTLIDSGILADNSRSSGSESKSITDAKNRLEAARKDLETQKKSVDEHDSDLQKNWGPDDVFRSLKGQCISTDSGEYTYELCFLEKTTQKSKKGGGGQTNMGNYDRIEMITVDEEVPADGKGLGTGERWALKYENGQHCWNGPNRATTVVLGCAEVSEIWKIREEEKCIYRLEVGTPAVCVGDGAAVGGPGGSGKDEL</sequence>
<keyword evidence="2 6" id="KW-0732">Signal</keyword>
<proteinExistence type="predicted"/>
<dbReference type="Pfam" id="PF13015">
    <property type="entry name" value="PRKCSH_1"/>
    <property type="match status" value="1"/>
</dbReference>
<dbReference type="PANTHER" id="PTHR12630:SF1">
    <property type="entry name" value="GLUCOSIDASE 2 SUBUNIT BETA"/>
    <property type="match status" value="1"/>
</dbReference>
<reference evidence="8" key="1">
    <citation type="submission" date="2023-08" db="EMBL/GenBank/DDBJ databases">
        <title>Black Yeasts Isolated from many extreme environments.</title>
        <authorList>
            <person name="Coleine C."/>
            <person name="Stajich J.E."/>
            <person name="Selbmann L."/>
        </authorList>
    </citation>
    <scope>NUCLEOTIDE SEQUENCE</scope>
    <source>
        <strain evidence="8">CCFEE 5401</strain>
    </source>
</reference>
<dbReference type="InterPro" id="IPR009011">
    <property type="entry name" value="Man6P_isomerase_rcpt-bd_dom_sf"/>
</dbReference>
<evidence type="ECO:0000256" key="3">
    <source>
        <dbReference type="ARBA" id="ARBA00022824"/>
    </source>
</evidence>
<evidence type="ECO:0000259" key="7">
    <source>
        <dbReference type="PROSITE" id="PS51914"/>
    </source>
</evidence>
<dbReference type="EMBL" id="JAVRRL010000003">
    <property type="protein sequence ID" value="KAK5117957.1"/>
    <property type="molecule type" value="Genomic_DNA"/>
</dbReference>
<comment type="caution">
    <text evidence="8">The sequence shown here is derived from an EMBL/GenBank/DDBJ whole genome shotgun (WGS) entry which is preliminary data.</text>
</comment>
<keyword evidence="4" id="KW-1015">Disulfide bond</keyword>
<keyword evidence="3" id="KW-0256">Endoplasmic reticulum</keyword>
<evidence type="ECO:0000313" key="8">
    <source>
        <dbReference type="EMBL" id="KAK5117957.1"/>
    </source>
</evidence>
<dbReference type="GO" id="GO:0006491">
    <property type="term" value="P:N-glycan processing"/>
    <property type="evidence" value="ECO:0007669"/>
    <property type="project" value="TreeGrafter"/>
</dbReference>
<dbReference type="PROSITE" id="PS51914">
    <property type="entry name" value="MRH"/>
    <property type="match status" value="1"/>
</dbReference>
<evidence type="ECO:0000256" key="6">
    <source>
        <dbReference type="SAM" id="SignalP"/>
    </source>
</evidence>
<feature type="chain" id="PRO_5042891948" description="Glucosidase 2 subunit beta" evidence="6">
    <location>
        <begin position="19"/>
        <end position="567"/>
    </location>
</feature>
<dbReference type="AlphaFoldDB" id="A0AAN7TPH6"/>
<protein>
    <recommendedName>
        <fullName evidence="1">Glucosidase 2 subunit beta</fullName>
    </recommendedName>
</protein>
<evidence type="ECO:0000313" key="9">
    <source>
        <dbReference type="Proteomes" id="UP001310890"/>
    </source>
</evidence>
<dbReference type="SUPFAM" id="SSF50911">
    <property type="entry name" value="Mannose 6-phosphate receptor domain"/>
    <property type="match status" value="1"/>
</dbReference>
<accession>A0AAN7TPH6</accession>
<feature type="coiled-coil region" evidence="5">
    <location>
        <begin position="180"/>
        <end position="275"/>
    </location>
</feature>
<dbReference type="InterPro" id="IPR039794">
    <property type="entry name" value="Gtb1-like"/>
</dbReference>
<feature type="domain" description="MRH" evidence="7">
    <location>
        <begin position="436"/>
        <end position="551"/>
    </location>
</feature>
<dbReference type="InterPro" id="IPR036607">
    <property type="entry name" value="PRKCSH"/>
</dbReference>
<evidence type="ECO:0000256" key="1">
    <source>
        <dbReference type="ARBA" id="ARBA00022387"/>
    </source>
</evidence>
<evidence type="ECO:0000256" key="4">
    <source>
        <dbReference type="ARBA" id="ARBA00023157"/>
    </source>
</evidence>
<organism evidence="8 9">
    <name type="scientific">Meristemomyces frigidus</name>
    <dbReference type="NCBI Taxonomy" id="1508187"/>
    <lineage>
        <taxon>Eukaryota</taxon>
        <taxon>Fungi</taxon>
        <taxon>Dikarya</taxon>
        <taxon>Ascomycota</taxon>
        <taxon>Pezizomycotina</taxon>
        <taxon>Dothideomycetes</taxon>
        <taxon>Dothideomycetidae</taxon>
        <taxon>Mycosphaerellales</taxon>
        <taxon>Teratosphaeriaceae</taxon>
        <taxon>Meristemomyces</taxon>
    </lineage>
</organism>
<dbReference type="PANTHER" id="PTHR12630">
    <property type="entry name" value="N-LINKED OLIGOSACCHARIDE PROCESSING"/>
    <property type="match status" value="1"/>
</dbReference>
<evidence type="ECO:0000256" key="5">
    <source>
        <dbReference type="SAM" id="Coils"/>
    </source>
</evidence>
<dbReference type="Proteomes" id="UP001310890">
    <property type="component" value="Unassembled WGS sequence"/>
</dbReference>
<dbReference type="GO" id="GO:0017177">
    <property type="term" value="C:glucosidase II complex"/>
    <property type="evidence" value="ECO:0007669"/>
    <property type="project" value="TreeGrafter"/>
</dbReference>
<feature type="coiled-coil region" evidence="5">
    <location>
        <begin position="390"/>
        <end position="420"/>
    </location>
</feature>
<dbReference type="InterPro" id="IPR044865">
    <property type="entry name" value="MRH_dom"/>
</dbReference>
<name>A0AAN7TPH6_9PEZI</name>
<keyword evidence="5" id="KW-0175">Coiled coil</keyword>